<comment type="caution">
    <text evidence="2">The sequence shown here is derived from an EMBL/GenBank/DDBJ whole genome shotgun (WGS) entry which is preliminary data.</text>
</comment>
<protein>
    <submittedName>
        <fullName evidence="2">Uncharacterized protein</fullName>
    </submittedName>
</protein>
<evidence type="ECO:0000313" key="2">
    <source>
        <dbReference type="EMBL" id="CAK5276155.1"/>
    </source>
</evidence>
<reference evidence="2" key="1">
    <citation type="submission" date="2023-11" db="EMBL/GenBank/DDBJ databases">
        <authorList>
            <person name="De Vega J J."/>
            <person name="De Vega J J."/>
        </authorList>
    </citation>
    <scope>NUCLEOTIDE SEQUENCE</scope>
</reference>
<dbReference type="Gene3D" id="3.30.410.40">
    <property type="match status" value="1"/>
</dbReference>
<evidence type="ECO:0000313" key="3">
    <source>
        <dbReference type="Proteomes" id="UP001295794"/>
    </source>
</evidence>
<accession>A0AAD2HJS8</accession>
<sequence>MESDHVSSVTQLHLPSGVGLRDDLAPLDIPLVKHLPGVGAHLIMLASRSFTGFPSLTALIFSSNARWLQSHNCSNTCSPAGGFSETSPSGARPSGSPRSAGTFSIMLTAVRPQSTSSVKLASADPESSLSAISEC</sequence>
<dbReference type="Proteomes" id="UP001295794">
    <property type="component" value="Unassembled WGS sequence"/>
</dbReference>
<proteinExistence type="predicted"/>
<keyword evidence="3" id="KW-1185">Reference proteome</keyword>
<feature type="region of interest" description="Disordered" evidence="1">
    <location>
        <begin position="78"/>
        <end position="135"/>
    </location>
</feature>
<gene>
    <name evidence="2" type="ORF">MYCIT1_LOCUS24273</name>
</gene>
<organism evidence="2 3">
    <name type="scientific">Mycena citricolor</name>
    <dbReference type="NCBI Taxonomy" id="2018698"/>
    <lineage>
        <taxon>Eukaryota</taxon>
        <taxon>Fungi</taxon>
        <taxon>Dikarya</taxon>
        <taxon>Basidiomycota</taxon>
        <taxon>Agaricomycotina</taxon>
        <taxon>Agaricomycetes</taxon>
        <taxon>Agaricomycetidae</taxon>
        <taxon>Agaricales</taxon>
        <taxon>Marasmiineae</taxon>
        <taxon>Mycenaceae</taxon>
        <taxon>Mycena</taxon>
    </lineage>
</organism>
<dbReference type="Gene3D" id="3.50.50.60">
    <property type="entry name" value="FAD/NAD(P)-binding domain"/>
    <property type="match status" value="1"/>
</dbReference>
<feature type="compositionally biased region" description="Polar residues" evidence="1">
    <location>
        <begin position="111"/>
        <end position="135"/>
    </location>
</feature>
<feature type="compositionally biased region" description="Low complexity" evidence="1">
    <location>
        <begin position="87"/>
        <end position="101"/>
    </location>
</feature>
<dbReference type="EMBL" id="CAVNYO010000405">
    <property type="protein sequence ID" value="CAK5276155.1"/>
    <property type="molecule type" value="Genomic_DNA"/>
</dbReference>
<name>A0AAD2HJS8_9AGAR</name>
<evidence type="ECO:0000256" key="1">
    <source>
        <dbReference type="SAM" id="MobiDB-lite"/>
    </source>
</evidence>
<dbReference type="InterPro" id="IPR036188">
    <property type="entry name" value="FAD/NAD-bd_sf"/>
</dbReference>
<dbReference type="AlphaFoldDB" id="A0AAD2HJS8"/>